<evidence type="ECO:0000256" key="1">
    <source>
        <dbReference type="ARBA" id="ARBA00001273"/>
    </source>
</evidence>
<reference evidence="13 14" key="1">
    <citation type="submission" date="2019-05" db="EMBL/GenBank/DDBJ databases">
        <authorList>
            <person name="Farhan Ul Haque M."/>
        </authorList>
    </citation>
    <scope>NUCLEOTIDE SEQUENCE [LARGE SCALE GENOMIC DNA]</scope>
    <source>
        <strain evidence="13">2</strain>
    </source>
</reference>
<keyword evidence="5 9" id="KW-0479">Metal-binding</keyword>
<keyword evidence="7 9" id="KW-0460">Magnesium</keyword>
<dbReference type="InterPro" id="IPR033391">
    <property type="entry name" value="FBPase_N"/>
</dbReference>
<evidence type="ECO:0000259" key="12">
    <source>
        <dbReference type="Pfam" id="PF18913"/>
    </source>
</evidence>
<evidence type="ECO:0000256" key="9">
    <source>
        <dbReference type="HAMAP-Rule" id="MF_01855"/>
    </source>
</evidence>
<sequence length="358" mass="38582">MGKRRDMPRISGAQDFEAYLKQSVVANPRLDAAAKALSEIAATAVKLSDLIGLGQLYGRLGASRDSTNTDGDVQKELDVLADEMFVEAMRRAPVYGVVSEELSEAVLLDPTASIVVSMDPLDGSSNIDANVSIGTIFSVLPTLPDASSLEEHFLQPGSAQIAAGFVIYGPQTSIVFALGDGPVEIFTLDRSDGRFFHAVTVGPIPKESSEYAVNASNYRHWEPSIRAFIEDCARGVEGPMKRNYNMRWVAALVAEAYRILLRGGVFLYPGDQRPGYADGRLRLLYEGAPIAFLIERAGGVATDGVNPLLDIVPSAIHQRTPLVFGSADPTRLVARYRSDPKVSAERAPLFGGRGLIRG</sequence>
<feature type="binding site" evidence="9">
    <location>
        <position position="214"/>
    </location>
    <ligand>
        <name>substrate</name>
    </ligand>
</feature>
<accession>A0A8B6MAE5</accession>
<feature type="domain" description="Fructose-1-6-bisphosphatase class I N-terminal" evidence="11">
    <location>
        <begin position="53"/>
        <end position="198"/>
    </location>
</feature>
<keyword evidence="6 9" id="KW-0378">Hydrolase</keyword>
<comment type="subcellular location">
    <subcellularLocation>
        <location evidence="9">Cytoplasm</location>
    </subcellularLocation>
</comment>
<dbReference type="AlphaFoldDB" id="A0A8B6MAE5"/>
<dbReference type="HAMAP" id="MF_01855">
    <property type="entry name" value="FBPase_class1"/>
    <property type="match status" value="1"/>
</dbReference>
<name>A0A8B6MAE5_METTU</name>
<comment type="cofactor">
    <cofactor evidence="9">
        <name>Mg(2+)</name>
        <dbReference type="ChEBI" id="CHEBI:18420"/>
    </cofactor>
    <text evidence="9">Binds 2 magnesium ions per subunit.</text>
</comment>
<dbReference type="PRINTS" id="PR00115">
    <property type="entry name" value="F16BPHPHTASE"/>
</dbReference>
<protein>
    <recommendedName>
        <fullName evidence="9">Fructose-1,6-bisphosphatase class 1</fullName>
        <shortName evidence="9">FBPase class 1</shortName>
        <ecNumber evidence="9">3.1.3.11</ecNumber>
    </recommendedName>
    <alternativeName>
        <fullName evidence="9">D-fructose-1,6-bisphosphate 1-phosphohydrolase class 1</fullName>
    </alternativeName>
</protein>
<dbReference type="Gene3D" id="3.30.540.10">
    <property type="entry name" value="Fructose-1,6-Bisphosphatase, subunit A, domain 1"/>
    <property type="match status" value="1"/>
</dbReference>
<dbReference type="Pfam" id="PF00316">
    <property type="entry name" value="FBPase"/>
    <property type="match status" value="1"/>
</dbReference>
<dbReference type="EMBL" id="CABFMQ020000087">
    <property type="protein sequence ID" value="VTZ51072.1"/>
    <property type="molecule type" value="Genomic_DNA"/>
</dbReference>
<dbReference type="GO" id="GO:0006000">
    <property type="term" value="P:fructose metabolic process"/>
    <property type="evidence" value="ECO:0007669"/>
    <property type="project" value="TreeGrafter"/>
</dbReference>
<dbReference type="Pfam" id="PF18913">
    <property type="entry name" value="FBPase_C"/>
    <property type="match status" value="1"/>
</dbReference>
<evidence type="ECO:0000313" key="13">
    <source>
        <dbReference type="EMBL" id="VTZ51072.1"/>
    </source>
</evidence>
<evidence type="ECO:0000259" key="11">
    <source>
        <dbReference type="Pfam" id="PF00316"/>
    </source>
</evidence>
<evidence type="ECO:0000256" key="8">
    <source>
        <dbReference type="ARBA" id="ARBA00023277"/>
    </source>
</evidence>
<dbReference type="EC" id="3.1.3.11" evidence="9"/>
<feature type="domain" description="Fructose-1-6-bisphosphatase class 1 C-terminal" evidence="12">
    <location>
        <begin position="204"/>
        <end position="331"/>
    </location>
</feature>
<dbReference type="NCBIfam" id="NF006780">
    <property type="entry name" value="PRK09293.1-4"/>
    <property type="match status" value="1"/>
</dbReference>
<comment type="pathway">
    <text evidence="2">Carbohydrate biosynthesis; Calvin cycle.</text>
</comment>
<evidence type="ECO:0000256" key="5">
    <source>
        <dbReference type="ARBA" id="ARBA00022723"/>
    </source>
</evidence>
<dbReference type="GO" id="GO:0006094">
    <property type="term" value="P:gluconeogenesis"/>
    <property type="evidence" value="ECO:0007669"/>
    <property type="project" value="UniProtKB-UniRule"/>
</dbReference>
<comment type="similarity">
    <text evidence="3 9 10">Belongs to the FBPase class 1 family.</text>
</comment>
<dbReference type="GO" id="GO:0000287">
    <property type="term" value="F:magnesium ion binding"/>
    <property type="evidence" value="ECO:0007669"/>
    <property type="project" value="UniProtKB-UniRule"/>
</dbReference>
<dbReference type="InterPro" id="IPR020548">
    <property type="entry name" value="Fructose_bisphosphatase_AS"/>
</dbReference>
<feature type="binding site" evidence="9">
    <location>
        <position position="119"/>
    </location>
    <ligand>
        <name>Mg(2+)</name>
        <dbReference type="ChEBI" id="CHEBI:18420"/>
        <label>2</label>
    </ligand>
</feature>
<dbReference type="PANTHER" id="PTHR11556:SF35">
    <property type="entry name" value="SEDOHEPTULOSE-1,7-BISPHOSPHATASE, CHLOROPLASTIC"/>
    <property type="match status" value="1"/>
</dbReference>
<dbReference type="InterPro" id="IPR044015">
    <property type="entry name" value="FBPase_C_dom"/>
</dbReference>
<feature type="binding site" evidence="9">
    <location>
        <begin position="122"/>
        <end position="125"/>
    </location>
    <ligand>
        <name>substrate</name>
    </ligand>
</feature>
<keyword evidence="8 9" id="KW-0119">Carbohydrate metabolism</keyword>
<dbReference type="PANTHER" id="PTHR11556">
    <property type="entry name" value="FRUCTOSE-1,6-BISPHOSPHATASE-RELATED"/>
    <property type="match status" value="1"/>
</dbReference>
<evidence type="ECO:0000256" key="10">
    <source>
        <dbReference type="RuleBase" id="RU000508"/>
    </source>
</evidence>
<dbReference type="GO" id="GO:0005829">
    <property type="term" value="C:cytosol"/>
    <property type="evidence" value="ECO:0007669"/>
    <property type="project" value="TreeGrafter"/>
</dbReference>
<keyword evidence="4 9" id="KW-0963">Cytoplasm</keyword>
<dbReference type="GO" id="GO:0030388">
    <property type="term" value="P:fructose 1,6-bisphosphate metabolic process"/>
    <property type="evidence" value="ECO:0007669"/>
    <property type="project" value="TreeGrafter"/>
</dbReference>
<feature type="binding site" evidence="9">
    <location>
        <position position="122"/>
    </location>
    <ligand>
        <name>Mg(2+)</name>
        <dbReference type="ChEBI" id="CHEBI:18420"/>
        <label>2</label>
    </ligand>
</feature>
<evidence type="ECO:0000256" key="2">
    <source>
        <dbReference type="ARBA" id="ARBA00005215"/>
    </source>
</evidence>
<dbReference type="InterPro" id="IPR028343">
    <property type="entry name" value="FBPtase"/>
</dbReference>
<dbReference type="GO" id="GO:0005986">
    <property type="term" value="P:sucrose biosynthetic process"/>
    <property type="evidence" value="ECO:0007669"/>
    <property type="project" value="TreeGrafter"/>
</dbReference>
<dbReference type="InterPro" id="IPR000146">
    <property type="entry name" value="FBPase_class-1"/>
</dbReference>
<comment type="catalytic activity">
    <reaction evidence="1 9">
        <text>beta-D-fructose 1,6-bisphosphate + H2O = beta-D-fructose 6-phosphate + phosphate</text>
        <dbReference type="Rhea" id="RHEA:11064"/>
        <dbReference type="ChEBI" id="CHEBI:15377"/>
        <dbReference type="ChEBI" id="CHEBI:32966"/>
        <dbReference type="ChEBI" id="CHEBI:43474"/>
        <dbReference type="ChEBI" id="CHEBI:57634"/>
        <dbReference type="EC" id="3.1.3.11"/>
    </reaction>
</comment>
<comment type="caution">
    <text evidence="9">Lacks conserved residue(s) required for the propagation of feature annotation.</text>
</comment>
<dbReference type="PIRSF" id="PIRSF500210">
    <property type="entry name" value="FBPtase"/>
    <property type="match status" value="1"/>
</dbReference>
<dbReference type="PROSITE" id="PS00124">
    <property type="entry name" value="FBPASE"/>
    <property type="match status" value="1"/>
</dbReference>
<dbReference type="GO" id="GO:0006002">
    <property type="term" value="P:fructose 6-phosphate metabolic process"/>
    <property type="evidence" value="ECO:0007669"/>
    <property type="project" value="TreeGrafter"/>
</dbReference>
<organism evidence="13 14">
    <name type="scientific">Methylocella tundrae</name>
    <dbReference type="NCBI Taxonomy" id="227605"/>
    <lineage>
        <taxon>Bacteria</taxon>
        <taxon>Pseudomonadati</taxon>
        <taxon>Pseudomonadota</taxon>
        <taxon>Alphaproteobacteria</taxon>
        <taxon>Hyphomicrobiales</taxon>
        <taxon>Beijerinckiaceae</taxon>
        <taxon>Methylocella</taxon>
    </lineage>
</organism>
<dbReference type="Gene3D" id="3.40.190.80">
    <property type="match status" value="1"/>
</dbReference>
<dbReference type="CDD" id="cd00354">
    <property type="entry name" value="FBPase"/>
    <property type="match status" value="1"/>
</dbReference>
<feature type="binding site" evidence="9">
    <location>
        <position position="100"/>
    </location>
    <ligand>
        <name>Mg(2+)</name>
        <dbReference type="ChEBI" id="CHEBI:18420"/>
        <label>1</label>
    </ligand>
</feature>
<feature type="binding site" evidence="9">
    <location>
        <position position="286"/>
    </location>
    <ligand>
        <name>Mg(2+)</name>
        <dbReference type="ChEBI" id="CHEBI:18420"/>
        <label>2</label>
    </ligand>
</feature>
<evidence type="ECO:0000256" key="4">
    <source>
        <dbReference type="ARBA" id="ARBA00022490"/>
    </source>
</evidence>
<dbReference type="SUPFAM" id="SSF56655">
    <property type="entry name" value="Carbohydrate phosphatase"/>
    <property type="match status" value="1"/>
</dbReference>
<dbReference type="PIRSF" id="PIRSF000904">
    <property type="entry name" value="FBPtase_SBPase"/>
    <property type="match status" value="1"/>
</dbReference>
<comment type="caution">
    <text evidence="13">The sequence shown here is derived from an EMBL/GenBank/DDBJ whole genome shotgun (WGS) entry which is preliminary data.</text>
</comment>
<proteinExistence type="inferred from homology"/>
<dbReference type="Proteomes" id="UP000485880">
    <property type="component" value="Unassembled WGS sequence"/>
</dbReference>
<comment type="subunit">
    <text evidence="9">Homotetramer.</text>
</comment>
<dbReference type="GO" id="GO:0042132">
    <property type="term" value="F:fructose 1,6-bisphosphate 1-phosphatase activity"/>
    <property type="evidence" value="ECO:0007669"/>
    <property type="project" value="UniProtKB-UniRule"/>
</dbReference>
<evidence type="ECO:0000256" key="3">
    <source>
        <dbReference type="ARBA" id="ARBA00010941"/>
    </source>
</evidence>
<gene>
    <name evidence="9 13" type="primary">fbp</name>
    <name evidence="13" type="ORF">MPC4_30256</name>
</gene>
<evidence type="ECO:0000256" key="7">
    <source>
        <dbReference type="ARBA" id="ARBA00022842"/>
    </source>
</evidence>
<feature type="binding site" evidence="9">
    <location>
        <position position="121"/>
    </location>
    <ligand>
        <name>Mg(2+)</name>
        <dbReference type="ChEBI" id="CHEBI:18420"/>
        <label>1</label>
    </ligand>
</feature>
<evidence type="ECO:0000256" key="6">
    <source>
        <dbReference type="ARBA" id="ARBA00022801"/>
    </source>
</evidence>
<evidence type="ECO:0000313" key="14">
    <source>
        <dbReference type="Proteomes" id="UP000485880"/>
    </source>
</evidence>
<keyword evidence="14" id="KW-1185">Reference proteome</keyword>
<feature type="binding site" evidence="9">
    <location>
        <position position="119"/>
    </location>
    <ligand>
        <name>Mg(2+)</name>
        <dbReference type="ChEBI" id="CHEBI:18420"/>
        <label>1</label>
    </ligand>
</feature>